<dbReference type="Proteomes" id="UP000034119">
    <property type="component" value="Unassembled WGS sequence"/>
</dbReference>
<keyword evidence="1" id="KW-1133">Transmembrane helix</keyword>
<feature type="transmembrane region" description="Helical" evidence="1">
    <location>
        <begin position="46"/>
        <end position="68"/>
    </location>
</feature>
<dbReference type="EMBL" id="LCPW01000007">
    <property type="protein sequence ID" value="KKW05874.1"/>
    <property type="molecule type" value="Genomic_DNA"/>
</dbReference>
<name>A0A0G1YHJ7_9BACT</name>
<feature type="transmembrane region" description="Helical" evidence="1">
    <location>
        <begin position="75"/>
        <end position="93"/>
    </location>
</feature>
<comment type="caution">
    <text evidence="2">The sequence shown here is derived from an EMBL/GenBank/DDBJ whole genome shotgun (WGS) entry which is preliminary data.</text>
</comment>
<organism evidence="2 3">
    <name type="scientific">candidate division CPR1 bacterium GW2011_GWC1_49_13</name>
    <dbReference type="NCBI Taxonomy" id="1618342"/>
    <lineage>
        <taxon>Bacteria</taxon>
        <taxon>candidate division CPR1</taxon>
    </lineage>
</organism>
<sequence length="129" mass="14780">MAKNIWLKMLSLPLLVVAIFIPAQLWYFIGGWGGTIFDRFGNLVNIYHPMDVVVAVFLLAFTAMAFVYSQGKTTWLISLFAVNDLTFVFWFNYKFGINSDLFTNTLLVTIAMFVNFTAALVFYTTPYKE</sequence>
<accession>A0A0G1YHJ7</accession>
<protein>
    <submittedName>
        <fullName evidence="2">Uncharacterized protein</fullName>
    </submittedName>
</protein>
<reference evidence="2 3" key="1">
    <citation type="journal article" date="2015" name="Nature">
        <title>rRNA introns, odd ribosomes, and small enigmatic genomes across a large radiation of phyla.</title>
        <authorList>
            <person name="Brown C.T."/>
            <person name="Hug L.A."/>
            <person name="Thomas B.C."/>
            <person name="Sharon I."/>
            <person name="Castelle C.J."/>
            <person name="Singh A."/>
            <person name="Wilkins M.J."/>
            <person name="Williams K.H."/>
            <person name="Banfield J.F."/>
        </authorList>
    </citation>
    <scope>NUCLEOTIDE SEQUENCE [LARGE SCALE GENOMIC DNA]</scope>
</reference>
<dbReference type="STRING" id="1618342.UY40_C0007G0013"/>
<evidence type="ECO:0000313" key="3">
    <source>
        <dbReference type="Proteomes" id="UP000034119"/>
    </source>
</evidence>
<keyword evidence="1" id="KW-0812">Transmembrane</keyword>
<evidence type="ECO:0000313" key="2">
    <source>
        <dbReference type="EMBL" id="KKW05874.1"/>
    </source>
</evidence>
<keyword evidence="1" id="KW-0472">Membrane</keyword>
<evidence type="ECO:0000256" key="1">
    <source>
        <dbReference type="SAM" id="Phobius"/>
    </source>
</evidence>
<feature type="transmembrane region" description="Helical" evidence="1">
    <location>
        <begin position="105"/>
        <end position="123"/>
    </location>
</feature>
<gene>
    <name evidence="2" type="ORF">UY40_C0007G0013</name>
</gene>
<proteinExistence type="predicted"/>
<dbReference type="AlphaFoldDB" id="A0A0G1YHJ7"/>
<feature type="transmembrane region" description="Helical" evidence="1">
    <location>
        <begin position="12"/>
        <end position="34"/>
    </location>
</feature>